<dbReference type="InterPro" id="IPR036852">
    <property type="entry name" value="Peptidase_S8/S53_dom_sf"/>
</dbReference>
<proteinExistence type="inferred from homology"/>
<keyword evidence="14" id="KW-1185">Reference proteome</keyword>
<feature type="domain" description="Spondin-like TSP1" evidence="12">
    <location>
        <begin position="806"/>
        <end position="862"/>
    </location>
</feature>
<feature type="active site" description="Charge relay system" evidence="8">
    <location>
        <position position="261"/>
    </location>
</feature>
<feature type="domain" description="Peptidase S8/S53" evidence="11">
    <location>
        <begin position="252"/>
        <end position="480"/>
    </location>
</feature>
<dbReference type="FunFam" id="3.40.50.200:FF:000014">
    <property type="entry name" value="Proteinase K"/>
    <property type="match status" value="1"/>
</dbReference>
<dbReference type="PROSITE" id="PS51892">
    <property type="entry name" value="SUBTILASE"/>
    <property type="match status" value="1"/>
</dbReference>
<dbReference type="InterPro" id="IPR022398">
    <property type="entry name" value="Peptidase_S8_His-AS"/>
</dbReference>
<feature type="active site" description="Charge relay system" evidence="8">
    <location>
        <position position="294"/>
    </location>
</feature>
<dbReference type="SMART" id="SM00209">
    <property type="entry name" value="TSP1"/>
    <property type="match status" value="2"/>
</dbReference>
<evidence type="ECO:0000256" key="8">
    <source>
        <dbReference type="PROSITE-ProRule" id="PRU01240"/>
    </source>
</evidence>
<protein>
    <submittedName>
        <fullName evidence="13">Serine protease</fullName>
    </submittedName>
</protein>
<dbReference type="Gene3D" id="2.20.100.10">
    <property type="entry name" value="Thrombospondin type-1 (TSP1) repeat"/>
    <property type="match status" value="2"/>
</dbReference>
<sequence>MLVLVVVAFLSSHRTDATNTTTTTTTAAAWRSVWDSGYQFYDLEDMLEVDPASSWVNFTMHRRAFSGGDSDSLTPSSSSSSHGNFDEDFEEVSDVMEGTEGLAPVHWMNPPIHSFAGRGGGPLPDNDAGRWILKFRSEVGLEEVERICDGLKGPDKTLDCRGECWDTSASSLDGIVFFRAEGEEELMRCREVLGDKLEFIEREMKSYTMDTLARTMGSGMRVQQVSSRLWGLDRIDQSYLPLDRAFHVTATGKGVHLYVLDTGIRYSHVDFAGRVADGIDIIDGDWDPWDEYGHGTHIAGTAAGRKFGVAKDAIIHPVRVLGSDGSGAWSGIIKGLNWIAMNHKKPAAAVLSLGGHKSWSVNRAVQALIDAGVTVVVAAGNSHKDACGFSPASVPTAITVSATDRSDHISSFANYGSCVDIFAPGTDIMSTWNRKDYDTSLSSGTSMACPHVLGAVALHLENHPTDTPAQVRRTLMKAASTIKIGGNPKGTTSRFLNIADLPCAEVRDCVPGPWLEWDSCPTDTCGARFQKRRRNIQERQRCGGDPCVLEEERYCGEGPKCPASAHASQMFASESAFDLEYKTIRYKVFSENAYSTCLVEGKPLAESVKAGDWTKLDLEDDSAAYIDVVGKTGKKVKLFGVEYPGLWVGSNGYITFEEPDNVRKATWEDHHGKARISVLFTDLKPELKSGSVKYRIFSDRVAVTWDHLHDYCTWYGCFGSNTGQAVLWFDGGRRGDVVLSYRSISTASSPIIVGLSSGREVDGARLMPALSSLNGTCVPAMRGGEGIRVSSIFAPRTSSVSSGGGCKVGEWSEWSECDKPCGGGTRKRTRKVLNTAGRGMNSEGGVSCPAREEVEDCNEEECLRTCEFFGLPCSSP</sequence>
<evidence type="ECO:0000256" key="9">
    <source>
        <dbReference type="SAM" id="MobiDB-lite"/>
    </source>
</evidence>
<evidence type="ECO:0000256" key="3">
    <source>
        <dbReference type="ARBA" id="ARBA00022729"/>
    </source>
</evidence>
<dbReference type="Gene3D" id="3.40.50.200">
    <property type="entry name" value="Peptidase S8/S53 domain"/>
    <property type="match status" value="1"/>
</dbReference>
<name>A0A5B8MQ20_9CHLO</name>
<comment type="similarity">
    <text evidence="1 8">Belongs to the peptidase S8 family.</text>
</comment>
<dbReference type="GO" id="GO:0005615">
    <property type="term" value="C:extracellular space"/>
    <property type="evidence" value="ECO:0007669"/>
    <property type="project" value="TreeGrafter"/>
</dbReference>
<dbReference type="InterPro" id="IPR036383">
    <property type="entry name" value="TSP1_rpt_sf"/>
</dbReference>
<dbReference type="InterPro" id="IPR000209">
    <property type="entry name" value="Peptidase_S8/S53_dom"/>
</dbReference>
<reference evidence="13 14" key="1">
    <citation type="submission" date="2018-07" db="EMBL/GenBank/DDBJ databases">
        <title>The complete nuclear genome of the prasinophyte Chloropicon primus (CCMP1205).</title>
        <authorList>
            <person name="Pombert J.-F."/>
            <person name="Otis C."/>
            <person name="Turmel M."/>
            <person name="Lemieux C."/>
        </authorList>
    </citation>
    <scope>NUCLEOTIDE SEQUENCE [LARGE SCALE GENOMIC DNA]</scope>
    <source>
        <strain evidence="13 14">CCMP1205</strain>
    </source>
</reference>
<dbReference type="PANTHER" id="PTHR43806:SF11">
    <property type="entry name" value="CEREVISIN-RELATED"/>
    <property type="match status" value="1"/>
</dbReference>
<dbReference type="InterPro" id="IPR044004">
    <property type="entry name" value="TSP1_spondin_dom"/>
</dbReference>
<dbReference type="SUPFAM" id="SSF52743">
    <property type="entry name" value="Subtilisin-like"/>
    <property type="match status" value="1"/>
</dbReference>
<feature type="signal peptide" evidence="10">
    <location>
        <begin position="1"/>
        <end position="17"/>
    </location>
</feature>
<keyword evidence="6" id="KW-1015">Disulfide bond</keyword>
<evidence type="ECO:0000256" key="7">
    <source>
        <dbReference type="ARBA" id="ARBA00023180"/>
    </source>
</evidence>
<evidence type="ECO:0000256" key="5">
    <source>
        <dbReference type="ARBA" id="ARBA00022825"/>
    </source>
</evidence>
<dbReference type="STRING" id="1764295.A0A5B8MQ20"/>
<dbReference type="Pfam" id="PF00082">
    <property type="entry name" value="Peptidase_S8"/>
    <property type="match status" value="1"/>
</dbReference>
<keyword evidence="7" id="KW-0325">Glycoprotein</keyword>
<dbReference type="PROSITE" id="PS50092">
    <property type="entry name" value="TSP1"/>
    <property type="match status" value="2"/>
</dbReference>
<gene>
    <name evidence="13" type="ORF">A3770_08p52960</name>
</gene>
<dbReference type="Pfam" id="PF00090">
    <property type="entry name" value="TSP_1"/>
    <property type="match status" value="1"/>
</dbReference>
<dbReference type="CDD" id="cd04077">
    <property type="entry name" value="Peptidases_S8_PCSK9_ProteinaseK_like"/>
    <property type="match status" value="1"/>
</dbReference>
<feature type="chain" id="PRO_5022820242" evidence="10">
    <location>
        <begin position="18"/>
        <end position="876"/>
    </location>
</feature>
<evidence type="ECO:0000256" key="1">
    <source>
        <dbReference type="ARBA" id="ARBA00011073"/>
    </source>
</evidence>
<dbReference type="Proteomes" id="UP000316726">
    <property type="component" value="Chromosome 8"/>
</dbReference>
<dbReference type="AlphaFoldDB" id="A0A5B8MQ20"/>
<evidence type="ECO:0000259" key="12">
    <source>
        <dbReference type="Pfam" id="PF19028"/>
    </source>
</evidence>
<dbReference type="Pfam" id="PF19028">
    <property type="entry name" value="TSP1_spondin"/>
    <property type="match status" value="1"/>
</dbReference>
<evidence type="ECO:0000256" key="10">
    <source>
        <dbReference type="SAM" id="SignalP"/>
    </source>
</evidence>
<organism evidence="13 14">
    <name type="scientific">Chloropicon primus</name>
    <dbReference type="NCBI Taxonomy" id="1764295"/>
    <lineage>
        <taxon>Eukaryota</taxon>
        <taxon>Viridiplantae</taxon>
        <taxon>Chlorophyta</taxon>
        <taxon>Chloropicophyceae</taxon>
        <taxon>Chloropicales</taxon>
        <taxon>Chloropicaceae</taxon>
        <taxon>Chloropicon</taxon>
    </lineage>
</organism>
<evidence type="ECO:0000256" key="4">
    <source>
        <dbReference type="ARBA" id="ARBA00022801"/>
    </source>
</evidence>
<evidence type="ECO:0000313" key="14">
    <source>
        <dbReference type="Proteomes" id="UP000316726"/>
    </source>
</evidence>
<dbReference type="PRINTS" id="PR00723">
    <property type="entry name" value="SUBTILISIN"/>
</dbReference>
<keyword evidence="4 8" id="KW-0378">Hydrolase</keyword>
<dbReference type="GO" id="GO:0006508">
    <property type="term" value="P:proteolysis"/>
    <property type="evidence" value="ECO:0007669"/>
    <property type="project" value="UniProtKB-KW"/>
</dbReference>
<dbReference type="EMBL" id="CP031041">
    <property type="protein sequence ID" value="QDZ22778.1"/>
    <property type="molecule type" value="Genomic_DNA"/>
</dbReference>
<keyword evidence="2 8" id="KW-0645">Protease</keyword>
<accession>A0A5B8MQ20</accession>
<dbReference type="InterPro" id="IPR034193">
    <property type="entry name" value="PCSK9_ProteinaseK-like"/>
</dbReference>
<dbReference type="InterPro" id="IPR000884">
    <property type="entry name" value="TSP1_rpt"/>
</dbReference>
<dbReference type="InterPro" id="IPR015500">
    <property type="entry name" value="Peptidase_S8_subtilisin-rel"/>
</dbReference>
<dbReference type="OrthoDB" id="640735at2759"/>
<evidence type="ECO:0000256" key="2">
    <source>
        <dbReference type="ARBA" id="ARBA00022670"/>
    </source>
</evidence>
<dbReference type="PANTHER" id="PTHR43806">
    <property type="entry name" value="PEPTIDASE S8"/>
    <property type="match status" value="1"/>
</dbReference>
<dbReference type="SUPFAM" id="SSF82895">
    <property type="entry name" value="TSP-1 type 1 repeat"/>
    <property type="match status" value="1"/>
</dbReference>
<dbReference type="GO" id="GO:0004252">
    <property type="term" value="F:serine-type endopeptidase activity"/>
    <property type="evidence" value="ECO:0007669"/>
    <property type="project" value="UniProtKB-UniRule"/>
</dbReference>
<evidence type="ECO:0000313" key="13">
    <source>
        <dbReference type="EMBL" id="QDZ22778.1"/>
    </source>
</evidence>
<dbReference type="InterPro" id="IPR050131">
    <property type="entry name" value="Peptidase_S8_subtilisin-like"/>
</dbReference>
<feature type="active site" description="Charge relay system" evidence="8">
    <location>
        <position position="446"/>
    </location>
</feature>
<feature type="compositionally biased region" description="Low complexity" evidence="9">
    <location>
        <begin position="66"/>
        <end position="81"/>
    </location>
</feature>
<keyword evidence="5 8" id="KW-0720">Serine protease</keyword>
<dbReference type="PROSITE" id="PS00137">
    <property type="entry name" value="SUBTILASE_HIS"/>
    <property type="match status" value="1"/>
</dbReference>
<feature type="region of interest" description="Disordered" evidence="9">
    <location>
        <begin position="66"/>
        <end position="86"/>
    </location>
</feature>
<evidence type="ECO:0000256" key="6">
    <source>
        <dbReference type="ARBA" id="ARBA00023157"/>
    </source>
</evidence>
<keyword evidence="3 10" id="KW-0732">Signal</keyword>
<evidence type="ECO:0000259" key="11">
    <source>
        <dbReference type="Pfam" id="PF00082"/>
    </source>
</evidence>